<keyword evidence="1" id="KW-0723">Serine/threonine-protein kinase</keyword>
<dbReference type="InterPro" id="IPR000719">
    <property type="entry name" value="Prot_kinase_dom"/>
</dbReference>
<feature type="compositionally biased region" description="Basic and acidic residues" evidence="6">
    <location>
        <begin position="55"/>
        <end position="64"/>
    </location>
</feature>
<feature type="compositionally biased region" description="Basic and acidic residues" evidence="6">
    <location>
        <begin position="160"/>
        <end position="177"/>
    </location>
</feature>
<dbReference type="GO" id="GO:0007165">
    <property type="term" value="P:signal transduction"/>
    <property type="evidence" value="ECO:0007669"/>
    <property type="project" value="TreeGrafter"/>
</dbReference>
<evidence type="ECO:0000256" key="1">
    <source>
        <dbReference type="ARBA" id="ARBA00022527"/>
    </source>
</evidence>
<evidence type="ECO:0000259" key="7">
    <source>
        <dbReference type="PROSITE" id="PS50011"/>
    </source>
</evidence>
<dbReference type="Proteomes" id="UP001162131">
    <property type="component" value="Unassembled WGS sequence"/>
</dbReference>
<feature type="region of interest" description="Disordered" evidence="6">
    <location>
        <begin position="45"/>
        <end position="66"/>
    </location>
</feature>
<keyword evidence="3" id="KW-0547">Nucleotide-binding</keyword>
<dbReference type="Gene3D" id="1.10.510.10">
    <property type="entry name" value="Transferase(Phosphotransferase) domain 1"/>
    <property type="match status" value="1"/>
</dbReference>
<keyword evidence="2" id="KW-0808">Transferase</keyword>
<dbReference type="PANTHER" id="PTHR43895">
    <property type="entry name" value="CALCIUM/CALMODULIN-DEPENDENT PROTEIN KINASE KINASE-RELATED"/>
    <property type="match status" value="1"/>
</dbReference>
<keyword evidence="9" id="KW-1185">Reference proteome</keyword>
<evidence type="ECO:0000256" key="2">
    <source>
        <dbReference type="ARBA" id="ARBA00022679"/>
    </source>
</evidence>
<proteinExistence type="predicted"/>
<feature type="compositionally biased region" description="Low complexity" evidence="6">
    <location>
        <begin position="206"/>
        <end position="217"/>
    </location>
</feature>
<organism evidence="8 9">
    <name type="scientific">Blepharisma stoltei</name>
    <dbReference type="NCBI Taxonomy" id="1481888"/>
    <lineage>
        <taxon>Eukaryota</taxon>
        <taxon>Sar</taxon>
        <taxon>Alveolata</taxon>
        <taxon>Ciliophora</taxon>
        <taxon>Postciliodesmatophora</taxon>
        <taxon>Heterotrichea</taxon>
        <taxon>Heterotrichida</taxon>
        <taxon>Blepharismidae</taxon>
        <taxon>Blepharisma</taxon>
    </lineage>
</organism>
<comment type="caution">
    <text evidence="8">The sequence shown here is derived from an EMBL/GenBank/DDBJ whole genome shotgun (WGS) entry which is preliminary data.</text>
</comment>
<protein>
    <recommendedName>
        <fullName evidence="7">Protein kinase domain-containing protein</fullName>
    </recommendedName>
</protein>
<evidence type="ECO:0000256" key="4">
    <source>
        <dbReference type="ARBA" id="ARBA00022777"/>
    </source>
</evidence>
<sequence>MGNCCPHKNLKSIATIPVNSSIINEIQPKKIIAQPVKKSVKFVNHFGKNTGSKDSPSEDWNKNEKNRRKEPKYFEINTYSSGTNIYESGENLRHDLYKDSEMASDMQTAAIEDFIRSRNGTKIIHSVSEDPPEDASKVQRITSISLTYSESENFQNQSDVSKKDSFEKGLNDSRSKEFPSSSFGSMKISEPSSIDEKNQQKEEDPNLSYSSESSSDLSPPPLHRSLECNSESSEEFVPNSIETVLANFKLSSISPDKNQSKHQRQNSCELPTYKKKFESESSFPENSASKRNTDLVVTYFEDGSKQINQYKLTKRLLSDSCYKTYLAIDKEFNQFIVKCYDKKLLQKKSMGNGKSALDKIIEEVNLALRLNHKYIQKLVEVIDSKTNGKLILVLEFASNGKFKRKMPIIEARARRYYRQLISALDYLHNEAFIAHLNIIPESVLVDTNENIKLTDFSLAQPIINGNDEACWIHKHELRAPEIKSSRRTFKGRAADVWGTGLCLYFWVNEKYPERQHKFDNDEQNDLTDLLSKLLEEDPERRISLNSIKTHPWLTCNGRNPLL</sequence>
<dbReference type="EMBL" id="CAJZBQ010000001">
    <property type="protein sequence ID" value="CAG9309965.1"/>
    <property type="molecule type" value="Genomic_DNA"/>
</dbReference>
<dbReference type="Gene3D" id="3.30.200.20">
    <property type="entry name" value="Phosphorylase Kinase, domain 1"/>
    <property type="match status" value="1"/>
</dbReference>
<dbReference type="InterPro" id="IPR011009">
    <property type="entry name" value="Kinase-like_dom_sf"/>
</dbReference>
<name>A0AAU9I7M1_9CILI</name>
<dbReference type="PROSITE" id="PS50011">
    <property type="entry name" value="PROTEIN_KINASE_DOM"/>
    <property type="match status" value="1"/>
</dbReference>
<keyword evidence="4" id="KW-0418">Kinase</keyword>
<reference evidence="8" key="1">
    <citation type="submission" date="2021-09" db="EMBL/GenBank/DDBJ databases">
        <authorList>
            <consortium name="AG Swart"/>
            <person name="Singh M."/>
            <person name="Singh A."/>
            <person name="Seah K."/>
            <person name="Emmerich C."/>
        </authorList>
    </citation>
    <scope>NUCLEOTIDE SEQUENCE</scope>
    <source>
        <strain evidence="8">ATCC30299</strain>
    </source>
</reference>
<dbReference type="GO" id="GO:0004674">
    <property type="term" value="F:protein serine/threonine kinase activity"/>
    <property type="evidence" value="ECO:0007669"/>
    <property type="project" value="UniProtKB-KW"/>
</dbReference>
<dbReference type="SUPFAM" id="SSF56112">
    <property type="entry name" value="Protein kinase-like (PK-like)"/>
    <property type="match status" value="1"/>
</dbReference>
<dbReference type="SMART" id="SM00220">
    <property type="entry name" value="S_TKc"/>
    <property type="match status" value="1"/>
</dbReference>
<evidence type="ECO:0000256" key="3">
    <source>
        <dbReference type="ARBA" id="ARBA00022741"/>
    </source>
</evidence>
<dbReference type="GO" id="GO:0005524">
    <property type="term" value="F:ATP binding"/>
    <property type="evidence" value="ECO:0007669"/>
    <property type="project" value="UniProtKB-KW"/>
</dbReference>
<dbReference type="PANTHER" id="PTHR43895:SF150">
    <property type="entry name" value="SERINE_THREONINE-PROTEIN KINASE STK11"/>
    <property type="match status" value="1"/>
</dbReference>
<feature type="compositionally biased region" description="Basic and acidic residues" evidence="6">
    <location>
        <begin position="194"/>
        <end position="204"/>
    </location>
</feature>
<accession>A0AAU9I7M1</accession>
<gene>
    <name evidence="8" type="ORF">BSTOLATCC_MIC179</name>
</gene>
<evidence type="ECO:0000313" key="8">
    <source>
        <dbReference type="EMBL" id="CAG9309965.1"/>
    </source>
</evidence>
<keyword evidence="5" id="KW-0067">ATP-binding</keyword>
<evidence type="ECO:0000313" key="9">
    <source>
        <dbReference type="Proteomes" id="UP001162131"/>
    </source>
</evidence>
<feature type="domain" description="Protein kinase" evidence="7">
    <location>
        <begin position="310"/>
        <end position="553"/>
    </location>
</feature>
<evidence type="ECO:0000256" key="6">
    <source>
        <dbReference type="SAM" id="MobiDB-lite"/>
    </source>
</evidence>
<dbReference type="AlphaFoldDB" id="A0AAU9I7M1"/>
<feature type="region of interest" description="Disordered" evidence="6">
    <location>
        <begin position="152"/>
        <end position="233"/>
    </location>
</feature>
<dbReference type="Pfam" id="PF00069">
    <property type="entry name" value="Pkinase"/>
    <property type="match status" value="1"/>
</dbReference>
<evidence type="ECO:0000256" key="5">
    <source>
        <dbReference type="ARBA" id="ARBA00022840"/>
    </source>
</evidence>